<comment type="caution">
    <text evidence="2">The sequence shown here is derived from an EMBL/GenBank/DDBJ whole genome shotgun (WGS) entry which is preliminary data.</text>
</comment>
<evidence type="ECO:0000313" key="2">
    <source>
        <dbReference type="EMBL" id="OAI09749.1"/>
    </source>
</evidence>
<keyword evidence="1" id="KW-1133">Transmembrane helix</keyword>
<reference evidence="2 3" key="1">
    <citation type="submission" date="2016-03" db="EMBL/GenBank/DDBJ databases">
        <authorList>
            <person name="Ploux O."/>
        </authorList>
    </citation>
    <scope>NUCLEOTIDE SEQUENCE [LARGE SCALE GENOMIC DNA]</scope>
    <source>
        <strain evidence="2 3">R-45370</strain>
    </source>
</reference>
<dbReference type="Proteomes" id="UP000078476">
    <property type="component" value="Unassembled WGS sequence"/>
</dbReference>
<feature type="transmembrane region" description="Helical" evidence="1">
    <location>
        <begin position="83"/>
        <end position="102"/>
    </location>
</feature>
<dbReference type="AlphaFoldDB" id="A0A177MXX6"/>
<evidence type="ECO:0000313" key="3">
    <source>
        <dbReference type="Proteomes" id="UP000078476"/>
    </source>
</evidence>
<dbReference type="OrthoDB" id="2593148at2"/>
<dbReference type="STRING" id="980561.A1359_18350"/>
<feature type="transmembrane region" description="Helical" evidence="1">
    <location>
        <begin position="164"/>
        <end position="187"/>
    </location>
</feature>
<keyword evidence="1" id="KW-0812">Transmembrane</keyword>
<evidence type="ECO:0000256" key="1">
    <source>
        <dbReference type="SAM" id="Phobius"/>
    </source>
</evidence>
<name>A0A177MXX6_9GAMM</name>
<dbReference type="EMBL" id="LUUI01000165">
    <property type="protein sequence ID" value="OAI09749.1"/>
    <property type="molecule type" value="Genomic_DNA"/>
</dbReference>
<protein>
    <submittedName>
        <fullName evidence="2">Uncharacterized protein</fullName>
    </submittedName>
</protein>
<keyword evidence="1" id="KW-0472">Membrane</keyword>
<gene>
    <name evidence="2" type="ORF">A1359_18350</name>
</gene>
<organism evidence="2 3">
    <name type="scientific">Methylomonas lenta</name>
    <dbReference type="NCBI Taxonomy" id="980561"/>
    <lineage>
        <taxon>Bacteria</taxon>
        <taxon>Pseudomonadati</taxon>
        <taxon>Pseudomonadota</taxon>
        <taxon>Gammaproteobacteria</taxon>
        <taxon>Methylococcales</taxon>
        <taxon>Methylococcaceae</taxon>
        <taxon>Methylomonas</taxon>
    </lineage>
</organism>
<feature type="transmembrane region" description="Helical" evidence="1">
    <location>
        <begin position="43"/>
        <end position="62"/>
    </location>
</feature>
<sequence>MHAGEYIHDHFSKIVIRSQVAIALTLLLLLPAANFFYPTDYNLKAGIHGVSAILAIVIGTYLTHRAIPLLKGMHVRLESLRRWVLIATLLNLTGAISGNWIYMRYRGQDGPRDWILAHVPNFHNVLMEFKEFVSLFPFPLMLAATFTLYYYGMPIQYRRDITRFVGITILVSWSFLLLGFAAGLVLAKLRFV</sequence>
<dbReference type="RefSeq" id="WP_066988123.1">
    <property type="nucleotide sequence ID" value="NZ_LUUI01000165.1"/>
</dbReference>
<keyword evidence="3" id="KW-1185">Reference proteome</keyword>
<feature type="transmembrane region" description="Helical" evidence="1">
    <location>
        <begin position="132"/>
        <end position="152"/>
    </location>
</feature>
<proteinExistence type="predicted"/>
<accession>A0A177MXX6</accession>
<feature type="transmembrane region" description="Helical" evidence="1">
    <location>
        <begin position="20"/>
        <end position="37"/>
    </location>
</feature>